<dbReference type="Proteomes" id="UP000811365">
    <property type="component" value="Unassembled WGS sequence"/>
</dbReference>
<evidence type="ECO:0000313" key="2">
    <source>
        <dbReference type="Proteomes" id="UP000811365"/>
    </source>
</evidence>
<evidence type="ECO:0000313" key="1">
    <source>
        <dbReference type="EMBL" id="MBS6621747.1"/>
    </source>
</evidence>
<accession>A0A9E1GJT9</accession>
<sequence>MSDYETFQLQWMIDHGHSLHELMEELQSLQYDDPEDSDQISTPITELFERWERDRGFGSEIWPCEAEYEGCEGKDTAGGKIILLFSDDDGVFDTALYRVRNYDGHRFAQSLGNAEMKWRHSEDEYFDFVLTSLRGDGYDIEEIEDYEVFDMGI</sequence>
<reference evidence="1" key="1">
    <citation type="submission" date="2021-02" db="EMBL/GenBank/DDBJ databases">
        <title>Infant gut strain persistence is associated with maternal origin, phylogeny, and functional potential including surface adhesion and iron acquisition.</title>
        <authorList>
            <person name="Lou Y.C."/>
        </authorList>
    </citation>
    <scope>NUCLEOTIDE SEQUENCE</scope>
    <source>
        <strain evidence="1">L2_039_000G1_dasL2_039_000G1_maxbin2.maxbin.077</strain>
    </source>
</reference>
<protein>
    <submittedName>
        <fullName evidence="1">Uncharacterized protein</fullName>
    </submittedName>
</protein>
<organism evidence="1 2">
    <name type="scientific">Faecalibacterium prausnitzii</name>
    <dbReference type="NCBI Taxonomy" id="853"/>
    <lineage>
        <taxon>Bacteria</taxon>
        <taxon>Bacillati</taxon>
        <taxon>Bacillota</taxon>
        <taxon>Clostridia</taxon>
        <taxon>Eubacteriales</taxon>
        <taxon>Oscillospiraceae</taxon>
        <taxon>Faecalibacterium</taxon>
    </lineage>
</organism>
<dbReference type="AlphaFoldDB" id="A0A9E1GJT9"/>
<dbReference type="EMBL" id="JAGZYH010000019">
    <property type="protein sequence ID" value="MBS6621747.1"/>
    <property type="molecule type" value="Genomic_DNA"/>
</dbReference>
<proteinExistence type="predicted"/>
<name>A0A9E1GJT9_9FIRM</name>
<gene>
    <name evidence="1" type="ORF">KH315_06230</name>
</gene>
<comment type="caution">
    <text evidence="1">The sequence shown here is derived from an EMBL/GenBank/DDBJ whole genome shotgun (WGS) entry which is preliminary data.</text>
</comment>